<evidence type="ECO:0000256" key="1">
    <source>
        <dbReference type="ARBA" id="ARBA00011738"/>
    </source>
</evidence>
<reference evidence="3 4" key="1">
    <citation type="submission" date="2019-05" db="EMBL/GenBank/DDBJ databases">
        <title>The Complete Genome Sequence of the n-alkane-degrading Desulfoglaeba alkanexedens ALDC reveals multiple alkylsuccinate synthase gene clusters.</title>
        <authorList>
            <person name="Callaghan A.V."/>
            <person name="Davidova I.A."/>
            <person name="Duncan K.E."/>
            <person name="Morris B."/>
            <person name="McInerney M.J."/>
        </authorList>
    </citation>
    <scope>NUCLEOTIDE SEQUENCE [LARGE SCALE GENOMIC DNA]</scope>
    <source>
        <strain evidence="3 4">ALDC</strain>
    </source>
</reference>
<evidence type="ECO:0000313" key="4">
    <source>
        <dbReference type="Proteomes" id="UP000298602"/>
    </source>
</evidence>
<evidence type="ECO:0000259" key="2">
    <source>
        <dbReference type="PROSITE" id="PS51502"/>
    </source>
</evidence>
<dbReference type="AlphaFoldDB" id="A0A4P8L025"/>
<dbReference type="RefSeq" id="WP_137423087.1">
    <property type="nucleotide sequence ID" value="NZ_CP040098.1"/>
</dbReference>
<gene>
    <name evidence="3" type="ORF">FDQ92_02230</name>
</gene>
<dbReference type="Pfam" id="PF07876">
    <property type="entry name" value="Dabb"/>
    <property type="match status" value="1"/>
</dbReference>
<organism evidence="3 4">
    <name type="scientific">Desulfoglaeba alkanexedens ALDC</name>
    <dbReference type="NCBI Taxonomy" id="980445"/>
    <lineage>
        <taxon>Bacteria</taxon>
        <taxon>Pseudomonadati</taxon>
        <taxon>Thermodesulfobacteriota</taxon>
        <taxon>Syntrophobacteria</taxon>
        <taxon>Syntrophobacterales</taxon>
        <taxon>Syntrophobacteraceae</taxon>
        <taxon>Desulfoglaeba</taxon>
    </lineage>
</organism>
<dbReference type="Proteomes" id="UP000298602">
    <property type="component" value="Chromosome"/>
</dbReference>
<evidence type="ECO:0000313" key="3">
    <source>
        <dbReference type="EMBL" id="QCQ21118.1"/>
    </source>
</evidence>
<reference evidence="3 4" key="2">
    <citation type="submission" date="2019-05" db="EMBL/GenBank/DDBJ databases">
        <authorList>
            <person name="Suflita J.M."/>
            <person name="Marks C.R."/>
        </authorList>
    </citation>
    <scope>NUCLEOTIDE SEQUENCE [LARGE SCALE GENOMIC DNA]</scope>
    <source>
        <strain evidence="3 4">ALDC</strain>
    </source>
</reference>
<feature type="domain" description="Stress-response A/B barrel" evidence="2">
    <location>
        <begin position="2"/>
        <end position="94"/>
    </location>
</feature>
<dbReference type="EMBL" id="CP040098">
    <property type="protein sequence ID" value="QCQ21118.1"/>
    <property type="molecule type" value="Genomic_DNA"/>
</dbReference>
<protein>
    <submittedName>
        <fullName evidence="3">Dabb family protein</fullName>
    </submittedName>
</protein>
<sequence length="96" mass="10922">MIKHVVLIKFKPEVTEDQVDDVERSLDALPGAIPEILSYDFGRDVVHSERSFDFGLVSSFSDLEALERYQEHPDHQAILGKLTSLCDQIIVVDFTF</sequence>
<dbReference type="PROSITE" id="PS51502">
    <property type="entry name" value="S_R_A_B_BARREL"/>
    <property type="match status" value="1"/>
</dbReference>
<dbReference type="OrthoDB" id="9808130at2"/>
<keyword evidence="4" id="KW-1185">Reference proteome</keyword>
<dbReference type="PANTHER" id="PTHR33178:SF10">
    <property type="entry name" value="STRESS-RESPONSE A_B BARREL DOMAIN-CONTAINING PROTEIN"/>
    <property type="match status" value="1"/>
</dbReference>
<proteinExistence type="predicted"/>
<name>A0A4P8L025_9BACT</name>
<dbReference type="InterPro" id="IPR013097">
    <property type="entry name" value="Dabb"/>
</dbReference>
<comment type="subunit">
    <text evidence="1">Homodimer.</text>
</comment>
<dbReference type="PANTHER" id="PTHR33178">
    <property type="match status" value="1"/>
</dbReference>
<accession>A0A4P8L025</accession>
<dbReference type="SUPFAM" id="SSF54909">
    <property type="entry name" value="Dimeric alpha+beta barrel"/>
    <property type="match status" value="1"/>
</dbReference>
<dbReference type="Gene3D" id="3.30.70.100">
    <property type="match status" value="1"/>
</dbReference>
<dbReference type="SMART" id="SM00886">
    <property type="entry name" value="Dabb"/>
    <property type="match status" value="1"/>
</dbReference>
<dbReference type="KEGG" id="dax:FDQ92_02230"/>
<dbReference type="InterPro" id="IPR011008">
    <property type="entry name" value="Dimeric_a/b-barrel"/>
</dbReference>
<dbReference type="InterPro" id="IPR044662">
    <property type="entry name" value="HS1/DABB1-like"/>
</dbReference>